<evidence type="ECO:0000259" key="4">
    <source>
        <dbReference type="PROSITE" id="PS52004"/>
    </source>
</evidence>
<keyword evidence="1" id="KW-0596">Phosphopantetheine</keyword>
<evidence type="ECO:0000256" key="3">
    <source>
        <dbReference type="ARBA" id="ARBA00022679"/>
    </source>
</evidence>
<organism evidence="5">
    <name type="scientific">Fusarium sp. EM2/23</name>
    <dbReference type="NCBI Taxonomy" id="655918"/>
    <lineage>
        <taxon>Eukaryota</taxon>
        <taxon>Fungi</taxon>
        <taxon>Dikarya</taxon>
        <taxon>Ascomycota</taxon>
        <taxon>Pezizomycotina</taxon>
        <taxon>Sordariomycetes</taxon>
        <taxon>Hypocreomycetidae</taxon>
        <taxon>Hypocreales</taxon>
        <taxon>Nectriaceae</taxon>
        <taxon>Fusarium</taxon>
    </lineage>
</organism>
<dbReference type="GO" id="GO:0006633">
    <property type="term" value="P:fatty acid biosynthetic process"/>
    <property type="evidence" value="ECO:0007669"/>
    <property type="project" value="TreeGrafter"/>
</dbReference>
<keyword evidence="3" id="KW-0808">Transferase</keyword>
<dbReference type="Gene3D" id="3.30.70.3290">
    <property type="match status" value="1"/>
</dbReference>
<reference evidence="5" key="1">
    <citation type="submission" date="2009-05" db="EMBL/GenBank/DDBJ databases">
        <title>Diversity of reducing type I polyketide synthase genes associated with fungi.</title>
        <authorList>
            <person name="Jumpathong J."/>
            <person name="Fujii I."/>
            <person name="Seshime Y."/>
            <person name="Peberdy J."/>
            <person name="Lumyong S."/>
        </authorList>
    </citation>
    <scope>NUCLEOTIDE SEQUENCE</scope>
    <source>
        <strain evidence="5">EM2/23</strain>
    </source>
</reference>
<dbReference type="PANTHER" id="PTHR43775:SF20">
    <property type="entry name" value="HYBRID PKS-NRPS SYNTHETASE APDA"/>
    <property type="match status" value="1"/>
</dbReference>
<feature type="non-terminal residue" evidence="5">
    <location>
        <position position="1"/>
    </location>
</feature>
<accession>C7DS86</accession>
<evidence type="ECO:0000256" key="2">
    <source>
        <dbReference type="ARBA" id="ARBA00022553"/>
    </source>
</evidence>
<dbReference type="Pfam" id="PF16197">
    <property type="entry name" value="KAsynt_C_assoc"/>
    <property type="match status" value="1"/>
</dbReference>
<dbReference type="InterPro" id="IPR014031">
    <property type="entry name" value="Ketoacyl_synth_C"/>
</dbReference>
<dbReference type="EMBL" id="GQ204174">
    <property type="protein sequence ID" value="ACT53005.1"/>
    <property type="molecule type" value="Genomic_DNA"/>
</dbReference>
<dbReference type="GO" id="GO:0044550">
    <property type="term" value="P:secondary metabolite biosynthetic process"/>
    <property type="evidence" value="ECO:0007669"/>
    <property type="project" value="TreeGrafter"/>
</dbReference>
<dbReference type="Gene3D" id="3.40.366.10">
    <property type="entry name" value="Malonyl-Coenzyme A Acyl Carrier Protein, domain 2"/>
    <property type="match status" value="1"/>
</dbReference>
<dbReference type="Pfam" id="PF02801">
    <property type="entry name" value="Ketoacyl-synt_C"/>
    <property type="match status" value="1"/>
</dbReference>
<dbReference type="SUPFAM" id="SSF53901">
    <property type="entry name" value="Thiolase-like"/>
    <property type="match status" value="1"/>
</dbReference>
<evidence type="ECO:0000256" key="1">
    <source>
        <dbReference type="ARBA" id="ARBA00022450"/>
    </source>
</evidence>
<keyword evidence="2" id="KW-0597">Phosphoprotein</keyword>
<name>C7DS86_9HYPO</name>
<dbReference type="SMART" id="SM00825">
    <property type="entry name" value="PKS_KS"/>
    <property type="match status" value="1"/>
</dbReference>
<dbReference type="InterPro" id="IPR032821">
    <property type="entry name" value="PKS_assoc"/>
</dbReference>
<protein>
    <submittedName>
        <fullName evidence="5">Polyketide synthase</fullName>
    </submittedName>
</protein>
<dbReference type="Gene3D" id="3.40.47.10">
    <property type="match status" value="1"/>
</dbReference>
<feature type="domain" description="Ketosynthase family 3 (KS3)" evidence="4">
    <location>
        <begin position="1"/>
        <end position="126"/>
    </location>
</feature>
<dbReference type="AlphaFoldDB" id="C7DS86"/>
<dbReference type="InterPro" id="IPR020841">
    <property type="entry name" value="PKS_Beta-ketoAc_synthase_dom"/>
</dbReference>
<dbReference type="InterPro" id="IPR001227">
    <property type="entry name" value="Ac_transferase_dom_sf"/>
</dbReference>
<dbReference type="InterPro" id="IPR016039">
    <property type="entry name" value="Thiolase-like"/>
</dbReference>
<evidence type="ECO:0000313" key="5">
    <source>
        <dbReference type="EMBL" id="ACT53005.1"/>
    </source>
</evidence>
<proteinExistence type="predicted"/>
<feature type="non-terminal residue" evidence="5">
    <location>
        <position position="248"/>
    </location>
</feature>
<dbReference type="PROSITE" id="PS52004">
    <property type="entry name" value="KS3_2"/>
    <property type="match status" value="1"/>
</dbReference>
<dbReference type="GO" id="GO:0004312">
    <property type="term" value="F:fatty acid synthase activity"/>
    <property type="evidence" value="ECO:0007669"/>
    <property type="project" value="TreeGrafter"/>
</dbReference>
<dbReference type="PANTHER" id="PTHR43775">
    <property type="entry name" value="FATTY ACID SYNTHASE"/>
    <property type="match status" value="1"/>
</dbReference>
<dbReference type="InterPro" id="IPR050091">
    <property type="entry name" value="PKS_NRPS_Biosynth_Enz"/>
</dbReference>
<sequence>EGHGTGTPAGDPAEAEAISKAFFGDEAPDRSKEPLYVGSIKTTHGHTEGTAGIAAILKASLALQSALIPPNLLFDNLSPDVAPFYENLEILKTAKPWPAVAPGQPRRASVNSFGFGGTNAHAILESYENSISCNSAADYAAGEASVNTLFTPFLFSASSQHSLHANLLAYAAYLEEHPATSPLDLSYTLRQRRSALKYRISLPATSSEDLRSQIAAKLDNNDGTNPLGVRAQRKSKILAIFTGQGAQW</sequence>